<keyword evidence="2 6" id="KW-0812">Transmembrane</keyword>
<sequence>MTNNPFDEQDDKSASHQPPEADAFDPPVSEVPAEDRPAADAEAPTGWEPPVFRPGETATPPEASAAPAAPDASGTPGVSASGAYGEQALGYGQHVPGQGQPGYGQQGYGQQAPGYGQAGYGQQAPAYGQQGYGQPGPGQPQAYGYGAQTASNLQLNLWLSAFFVWLPALIFFLIEKDKVAPAYQAANAGNLNFNIVRTIAIFAATVLSGIPFLGGLLLVVVWAGGLVIGIIHAVTVPPKVAAGQAPGYILAPDWVK</sequence>
<evidence type="ECO:0000313" key="7">
    <source>
        <dbReference type="EMBL" id="MBO3663267.1"/>
    </source>
</evidence>
<reference evidence="7" key="1">
    <citation type="submission" date="2021-03" db="EMBL/GenBank/DDBJ databases">
        <title>Microbacterium sp. nov., a novel actinobacterium isolated from cow dung.</title>
        <authorList>
            <person name="Zhang L."/>
        </authorList>
    </citation>
    <scope>NUCLEOTIDE SEQUENCE</scope>
    <source>
        <strain evidence="7">NEAU-LLB</strain>
    </source>
</reference>
<protein>
    <submittedName>
        <fullName evidence="7">DUF4870 domain-containing protein</fullName>
    </submittedName>
</protein>
<comment type="caution">
    <text evidence="7">The sequence shown here is derived from an EMBL/GenBank/DDBJ whole genome shotgun (WGS) entry which is preliminary data.</text>
</comment>
<organism evidence="7 8">
    <name type="scientific">Microbacterium stercoris</name>
    <dbReference type="NCBI Taxonomy" id="2820289"/>
    <lineage>
        <taxon>Bacteria</taxon>
        <taxon>Bacillati</taxon>
        <taxon>Actinomycetota</taxon>
        <taxon>Actinomycetes</taxon>
        <taxon>Micrococcales</taxon>
        <taxon>Microbacteriaceae</taxon>
        <taxon>Microbacterium</taxon>
    </lineage>
</organism>
<evidence type="ECO:0000256" key="6">
    <source>
        <dbReference type="SAM" id="Phobius"/>
    </source>
</evidence>
<dbReference type="Proteomes" id="UP000680132">
    <property type="component" value="Unassembled WGS sequence"/>
</dbReference>
<dbReference type="EMBL" id="JAGFOA010000002">
    <property type="protein sequence ID" value="MBO3663267.1"/>
    <property type="molecule type" value="Genomic_DNA"/>
</dbReference>
<dbReference type="AlphaFoldDB" id="A0A939QKB5"/>
<evidence type="ECO:0000256" key="2">
    <source>
        <dbReference type="ARBA" id="ARBA00022692"/>
    </source>
</evidence>
<feature type="compositionally biased region" description="Low complexity" evidence="5">
    <location>
        <begin position="54"/>
        <end position="77"/>
    </location>
</feature>
<feature type="transmembrane region" description="Helical" evidence="6">
    <location>
        <begin position="195"/>
        <end position="213"/>
    </location>
</feature>
<dbReference type="Pfam" id="PF09685">
    <property type="entry name" value="MamF_MmsF"/>
    <property type="match status" value="1"/>
</dbReference>
<dbReference type="RefSeq" id="WP_208502078.1">
    <property type="nucleotide sequence ID" value="NZ_JAGFOA010000002.1"/>
</dbReference>
<keyword evidence="3 6" id="KW-1133">Transmembrane helix</keyword>
<feature type="region of interest" description="Disordered" evidence="5">
    <location>
        <begin position="1"/>
        <end position="110"/>
    </location>
</feature>
<evidence type="ECO:0000313" key="8">
    <source>
        <dbReference type="Proteomes" id="UP000680132"/>
    </source>
</evidence>
<evidence type="ECO:0000256" key="3">
    <source>
        <dbReference type="ARBA" id="ARBA00022989"/>
    </source>
</evidence>
<comment type="subcellular location">
    <subcellularLocation>
        <location evidence="1">Membrane</location>
        <topology evidence="1">Multi-pass membrane protein</topology>
    </subcellularLocation>
</comment>
<keyword evidence="8" id="KW-1185">Reference proteome</keyword>
<evidence type="ECO:0000256" key="1">
    <source>
        <dbReference type="ARBA" id="ARBA00004141"/>
    </source>
</evidence>
<proteinExistence type="predicted"/>
<accession>A0A939QKB5</accession>
<evidence type="ECO:0000256" key="5">
    <source>
        <dbReference type="SAM" id="MobiDB-lite"/>
    </source>
</evidence>
<keyword evidence="4 6" id="KW-0472">Membrane</keyword>
<name>A0A939QKB5_9MICO</name>
<gene>
    <name evidence="7" type="ORF">J5V96_07050</name>
</gene>
<evidence type="ECO:0000256" key="4">
    <source>
        <dbReference type="ARBA" id="ARBA00023136"/>
    </source>
</evidence>
<feature type="transmembrane region" description="Helical" evidence="6">
    <location>
        <begin position="155"/>
        <end position="174"/>
    </location>
</feature>
<dbReference type="InterPro" id="IPR019109">
    <property type="entry name" value="MamF_MmsF"/>
</dbReference>